<dbReference type="Gene3D" id="3.40.630.30">
    <property type="match status" value="1"/>
</dbReference>
<dbReference type="Pfam" id="PF00583">
    <property type="entry name" value="Acetyltransf_1"/>
    <property type="match status" value="1"/>
</dbReference>
<sequence>MELIISDIPDQAVEKQVLDGLWGYNHVFSPVDIHPFRIVMKDSSKKLQGGIIARTWWGGLEIQYLWIAEIFRGKGFGRTLMAITEGEAIKRDCHFAYVDTLSFHALGFYKNLGYSEYGSLSGFAHTFSRHYLVKQFRQ</sequence>
<feature type="domain" description="N-acetyltransferase" evidence="1">
    <location>
        <begin position="1"/>
        <end position="138"/>
    </location>
</feature>
<reference evidence="2" key="1">
    <citation type="submission" date="2024-06" db="EMBL/GenBank/DDBJ databases">
        <authorList>
            <person name="Coelho C."/>
            <person name="Bento M."/>
            <person name="Garcia E."/>
            <person name="Camelo A."/>
            <person name="Brandao I."/>
            <person name="Espirito Santo C."/>
            <person name="Trovao J."/>
            <person name="Verissimo A."/>
            <person name="Costa J."/>
            <person name="Tiago I."/>
        </authorList>
    </citation>
    <scope>NUCLEOTIDE SEQUENCE</scope>
    <source>
        <strain evidence="2">KWT182</strain>
    </source>
</reference>
<dbReference type="CDD" id="cd04301">
    <property type="entry name" value="NAT_SF"/>
    <property type="match status" value="1"/>
</dbReference>
<dbReference type="AlphaFoldDB" id="A0AAU7Q822"/>
<proteinExistence type="predicted"/>
<protein>
    <submittedName>
        <fullName evidence="2">GNAT family N-acetyltransferase</fullName>
    </submittedName>
</protein>
<gene>
    <name evidence="2" type="ORF">ABK905_21595</name>
</gene>
<evidence type="ECO:0000259" key="1">
    <source>
        <dbReference type="PROSITE" id="PS51186"/>
    </source>
</evidence>
<dbReference type="PROSITE" id="PS51186">
    <property type="entry name" value="GNAT"/>
    <property type="match status" value="1"/>
</dbReference>
<dbReference type="EMBL" id="CP157947">
    <property type="protein sequence ID" value="XBS69062.1"/>
    <property type="molecule type" value="Genomic_DNA"/>
</dbReference>
<accession>A0AAU7Q822</accession>
<name>A0AAU7Q822_9GAMM</name>
<organism evidence="2">
    <name type="scientific">Acerihabitans sp. KWT182</name>
    <dbReference type="NCBI Taxonomy" id="3157919"/>
    <lineage>
        <taxon>Bacteria</taxon>
        <taxon>Pseudomonadati</taxon>
        <taxon>Pseudomonadota</taxon>
        <taxon>Gammaproteobacteria</taxon>
        <taxon>Enterobacterales</taxon>
        <taxon>Pectobacteriaceae</taxon>
        <taxon>Acerihabitans</taxon>
    </lineage>
</organism>
<dbReference type="InterPro" id="IPR000182">
    <property type="entry name" value="GNAT_dom"/>
</dbReference>
<dbReference type="SUPFAM" id="SSF55729">
    <property type="entry name" value="Acyl-CoA N-acyltransferases (Nat)"/>
    <property type="match status" value="1"/>
</dbReference>
<dbReference type="GO" id="GO:0016747">
    <property type="term" value="F:acyltransferase activity, transferring groups other than amino-acyl groups"/>
    <property type="evidence" value="ECO:0007669"/>
    <property type="project" value="InterPro"/>
</dbReference>
<dbReference type="InterPro" id="IPR016181">
    <property type="entry name" value="Acyl_CoA_acyltransferase"/>
</dbReference>
<evidence type="ECO:0000313" key="2">
    <source>
        <dbReference type="EMBL" id="XBS69062.1"/>
    </source>
</evidence>